<dbReference type="EMBL" id="LFZX01000006">
    <property type="protein sequence ID" value="KNC68958.1"/>
    <property type="molecule type" value="Genomic_DNA"/>
</dbReference>
<gene>
    <name evidence="2" type="ORF">AC626_01630</name>
</gene>
<organism evidence="2 3">
    <name type="scientific">Pseudoalteromonas rubra</name>
    <dbReference type="NCBI Taxonomy" id="43658"/>
    <lineage>
        <taxon>Bacteria</taxon>
        <taxon>Pseudomonadati</taxon>
        <taxon>Pseudomonadota</taxon>
        <taxon>Gammaproteobacteria</taxon>
        <taxon>Alteromonadales</taxon>
        <taxon>Pseudoalteromonadaceae</taxon>
        <taxon>Pseudoalteromonas</taxon>
    </lineage>
</organism>
<evidence type="ECO:0000313" key="2">
    <source>
        <dbReference type="EMBL" id="KNC68958.1"/>
    </source>
</evidence>
<name>A0A0L0EYN9_9GAMM</name>
<proteinExistence type="predicted"/>
<feature type="signal peptide" evidence="1">
    <location>
        <begin position="1"/>
        <end position="20"/>
    </location>
</feature>
<dbReference type="Proteomes" id="UP000036850">
    <property type="component" value="Unassembled WGS sequence"/>
</dbReference>
<protein>
    <submittedName>
        <fullName evidence="2">Uncharacterized protein</fullName>
    </submittedName>
</protein>
<dbReference type="PATRIC" id="fig|43658.6.peg.4891"/>
<evidence type="ECO:0000313" key="3">
    <source>
        <dbReference type="Proteomes" id="UP000036850"/>
    </source>
</evidence>
<evidence type="ECO:0000256" key="1">
    <source>
        <dbReference type="SAM" id="SignalP"/>
    </source>
</evidence>
<dbReference type="AlphaFoldDB" id="A0A0L0EYN9"/>
<accession>A0A0L0EYN9</accession>
<keyword evidence="1" id="KW-0732">Signal</keyword>
<sequence length="127" mass="14810">MHMRTLIFLQLLCFFNLAHAECTKEQNQLKIQIDVIGSISDRLYKNDNHPQMNRVVVSAPVEVEGFKIQRMDLTKGEVTEFWFPISYEVNNNNAETVLQGYPSNLENLEMAITYSNDRCTRVIQKRL</sequence>
<reference evidence="3" key="1">
    <citation type="submission" date="2015-07" db="EMBL/GenBank/DDBJ databases">
        <title>Draft genome sequence of a Pseudoalteromonas rubra strain, OCN096, isolated from Kaneohe Bay, Oahu, Hawaii.</title>
        <authorList>
            <person name="Beurmann S."/>
            <person name="Ushijima B."/>
            <person name="Belcaid M."/>
            <person name="Callahan S.M."/>
            <person name="Aeby G.S."/>
        </authorList>
    </citation>
    <scope>NUCLEOTIDE SEQUENCE [LARGE SCALE GENOMIC DNA]</scope>
    <source>
        <strain evidence="3">OCN096</strain>
    </source>
</reference>
<feature type="chain" id="PRO_5005538475" evidence="1">
    <location>
        <begin position="21"/>
        <end position="127"/>
    </location>
</feature>
<comment type="caution">
    <text evidence="2">The sequence shown here is derived from an EMBL/GenBank/DDBJ whole genome shotgun (WGS) entry which is preliminary data.</text>
</comment>